<keyword evidence="1" id="KW-0596">Phosphopantetheine</keyword>
<organism evidence="5 6">
    <name type="scientific">Pleurotus eryngii</name>
    <name type="common">Boletus of the steppes</name>
    <dbReference type="NCBI Taxonomy" id="5323"/>
    <lineage>
        <taxon>Eukaryota</taxon>
        <taxon>Fungi</taxon>
        <taxon>Dikarya</taxon>
        <taxon>Basidiomycota</taxon>
        <taxon>Agaricomycotina</taxon>
        <taxon>Agaricomycetes</taxon>
        <taxon>Agaricomycetidae</taxon>
        <taxon>Agaricales</taxon>
        <taxon>Pleurotineae</taxon>
        <taxon>Pleurotaceae</taxon>
        <taxon>Pleurotus</taxon>
    </lineage>
</organism>
<feature type="domain" description="Thioester reductase (TE)" evidence="4">
    <location>
        <begin position="698"/>
        <end position="942"/>
    </location>
</feature>
<dbReference type="AlphaFoldDB" id="A0A9P6DD77"/>
<dbReference type="InterPro" id="IPR051414">
    <property type="entry name" value="Adenylate-forming_Reductase"/>
</dbReference>
<dbReference type="Pfam" id="PF00501">
    <property type="entry name" value="AMP-binding"/>
    <property type="match status" value="1"/>
</dbReference>
<keyword evidence="6" id="KW-1185">Reference proteome</keyword>
<evidence type="ECO:0000259" key="4">
    <source>
        <dbReference type="Pfam" id="PF07993"/>
    </source>
</evidence>
<evidence type="ECO:0000313" key="5">
    <source>
        <dbReference type="EMBL" id="KAF9502491.1"/>
    </source>
</evidence>
<dbReference type="InterPro" id="IPR036291">
    <property type="entry name" value="NAD(P)-bd_dom_sf"/>
</dbReference>
<dbReference type="InterPro" id="IPR013120">
    <property type="entry name" value="FAR_NAD-bd"/>
</dbReference>
<dbReference type="EMBL" id="MU154521">
    <property type="protein sequence ID" value="KAF9502491.1"/>
    <property type="molecule type" value="Genomic_DNA"/>
</dbReference>
<dbReference type="Gene3D" id="3.40.50.12780">
    <property type="entry name" value="N-terminal domain of ligase-like"/>
    <property type="match status" value="1"/>
</dbReference>
<proteinExistence type="predicted"/>
<comment type="caution">
    <text evidence="5">The sequence shown here is derived from an EMBL/GenBank/DDBJ whole genome shotgun (WGS) entry which is preliminary data.</text>
</comment>
<protein>
    <submittedName>
        <fullName evidence="5">Acetyl-CoA synthetase-like protein</fullName>
    </submittedName>
</protein>
<dbReference type="PROSITE" id="PS00455">
    <property type="entry name" value="AMP_BINDING"/>
    <property type="match status" value="1"/>
</dbReference>
<dbReference type="SUPFAM" id="SSF51735">
    <property type="entry name" value="NAD(P)-binding Rossmann-fold domains"/>
    <property type="match status" value="1"/>
</dbReference>
<dbReference type="OrthoDB" id="429813at2759"/>
<accession>A0A9P6DD77</accession>
<dbReference type="InterPro" id="IPR020845">
    <property type="entry name" value="AMP-binding_CS"/>
</dbReference>
<evidence type="ECO:0000256" key="2">
    <source>
        <dbReference type="ARBA" id="ARBA00022553"/>
    </source>
</evidence>
<dbReference type="InterPro" id="IPR000873">
    <property type="entry name" value="AMP-dep_synth/lig_dom"/>
</dbReference>
<dbReference type="Gene3D" id="3.40.50.720">
    <property type="entry name" value="NAD(P)-binding Rossmann-like Domain"/>
    <property type="match status" value="1"/>
</dbReference>
<dbReference type="SUPFAM" id="SSF56801">
    <property type="entry name" value="Acetyl-CoA synthetase-like"/>
    <property type="match status" value="1"/>
</dbReference>
<keyword evidence="2" id="KW-0597">Phosphoprotein</keyword>
<dbReference type="InterPro" id="IPR042099">
    <property type="entry name" value="ANL_N_sf"/>
</dbReference>
<dbReference type="PANTHER" id="PTHR43439">
    <property type="entry name" value="PHENYLACETATE-COENZYME A LIGASE"/>
    <property type="match status" value="1"/>
</dbReference>
<sequence>MPGKLSASHRQALSNIPGFPVLIPSAIDYRASEEPNRVILTYPQPGTKQFVDVTWGYFTHAVDKAAWKFDAQIGARRASSDPVKVVGVLARSDVAYMVTIYALHKCGITPLMISTRNSHAAIVNLLRLTGSVALLADSYHKFAAEAAVAEVGNIPIFDPASLPGQVLEDRKPFPFNLKYADECDNPGVILHTSGSTGLPKPVAWSTRFFWHQTFYPDKYVGKYFGSSFLSTLPMFHGSGFSLIRASLLWLGWKVIFPDPSKPVTASAIADICNQISPDIVAGAPSVIEEITNLPGGMDVMKGRRTWFFVGAPVPPHFGDLLVGEGVHITPNLGSTETGQMSVLEPEGRTPEDWNYHEIRPDLDTELQSHGPTPDEGPFELIIFAKDGWKPGVVNVTIGGVEGYATSDLYQRHPTHPRLLKHCGRVDDVIVLSNGEKTLSRAIEVPIEADRLVQNAIVFGSGRAQNGVLIVPTSEAASDPRDMERLAKFRDDIWPSVENANSVNPTHSRIWKEMLLVASPDVELPRTDKGSLKRKLVLELYKDQIDELYAAMEDAASVKSPPLPEALTVNTFTVYFAQLVNETMNKVVQPTEDVFELGMDSLKAIFVRNSLLSSLKKDDRTKDVVGNVPQNFVFSNTTTEQMANALALLLETGYLGETGQESAEEHTRMINEMVAKYTKEFPTHEGLDGQDTDGEVVVLTGSTGSLGTYLLSSLLAQPFVVKVYALNRKGSSSSKQRQEKVFAERQLNAEGLRKEVTAGRLEFHDVELNQPEFGLPDTIYKSILASTTLVIHNAWSLNFNWSLSTFEPVHIKGVRNLVDFALSSPRKHTPRVAFTSSISTVGAYTTGMVPEAPLADPMVCMPHGYARAKFVSERILAVAAEERGLPTLSFRIGQIAGDSVHGIWNSSDSVPALLKGCQELGVIPTDWVPSLSWTPVDTVAQTIVDVCMNYREGHGTFHISHPSPTPWIDVVPHIASHLATKTHPEIKSTSMREWVLRLKESGHSPETNPAIKLIAFFENSMNGRGVRCRLDLSKTKNLSSALKEVNAFDWSTVDLFLNHWKGTSFLL</sequence>
<name>A0A9P6DD77_PLEER</name>
<gene>
    <name evidence="5" type="ORF">BDN71DRAFT_1491731</name>
</gene>
<dbReference type="PANTHER" id="PTHR43439:SF2">
    <property type="entry name" value="ENZYME, PUTATIVE (JCVI)-RELATED"/>
    <property type="match status" value="1"/>
</dbReference>
<dbReference type="Pfam" id="PF07993">
    <property type="entry name" value="NAD_binding_4"/>
    <property type="match status" value="1"/>
</dbReference>
<feature type="domain" description="AMP-dependent synthetase/ligase" evidence="3">
    <location>
        <begin position="29"/>
        <end position="346"/>
    </location>
</feature>
<dbReference type="Proteomes" id="UP000807025">
    <property type="component" value="Unassembled WGS sequence"/>
</dbReference>
<reference evidence="5" key="1">
    <citation type="submission" date="2020-11" db="EMBL/GenBank/DDBJ databases">
        <authorList>
            <consortium name="DOE Joint Genome Institute"/>
            <person name="Ahrendt S."/>
            <person name="Riley R."/>
            <person name="Andreopoulos W."/>
            <person name="Labutti K."/>
            <person name="Pangilinan J."/>
            <person name="Ruiz-Duenas F.J."/>
            <person name="Barrasa J.M."/>
            <person name="Sanchez-Garcia M."/>
            <person name="Camarero S."/>
            <person name="Miyauchi S."/>
            <person name="Serrano A."/>
            <person name="Linde D."/>
            <person name="Babiker R."/>
            <person name="Drula E."/>
            <person name="Ayuso-Fernandez I."/>
            <person name="Pacheco R."/>
            <person name="Padilla G."/>
            <person name="Ferreira P."/>
            <person name="Barriuso J."/>
            <person name="Kellner H."/>
            <person name="Castanera R."/>
            <person name="Alfaro M."/>
            <person name="Ramirez L."/>
            <person name="Pisabarro A.G."/>
            <person name="Kuo A."/>
            <person name="Tritt A."/>
            <person name="Lipzen A."/>
            <person name="He G."/>
            <person name="Yan M."/>
            <person name="Ng V."/>
            <person name="Cullen D."/>
            <person name="Martin F."/>
            <person name="Rosso M.-N."/>
            <person name="Henrissat B."/>
            <person name="Hibbett D."/>
            <person name="Martinez A.T."/>
            <person name="Grigoriev I.V."/>
        </authorList>
    </citation>
    <scope>NUCLEOTIDE SEQUENCE</scope>
    <source>
        <strain evidence="5">ATCC 90797</strain>
    </source>
</reference>
<evidence type="ECO:0000259" key="3">
    <source>
        <dbReference type="Pfam" id="PF00501"/>
    </source>
</evidence>
<evidence type="ECO:0000256" key="1">
    <source>
        <dbReference type="ARBA" id="ARBA00022450"/>
    </source>
</evidence>
<evidence type="ECO:0000313" key="6">
    <source>
        <dbReference type="Proteomes" id="UP000807025"/>
    </source>
</evidence>
<dbReference type="Pfam" id="PF23562">
    <property type="entry name" value="AMP-binding_C_3"/>
    <property type="match status" value="1"/>
</dbReference>